<dbReference type="GO" id="GO:0003676">
    <property type="term" value="F:nucleic acid binding"/>
    <property type="evidence" value="ECO:0007669"/>
    <property type="project" value="InterPro"/>
</dbReference>
<gene>
    <name evidence="2" type="ORF">PM10SUCC1_04310</name>
</gene>
<evidence type="ECO:0000259" key="1">
    <source>
        <dbReference type="Pfam" id="PF01844"/>
    </source>
</evidence>
<dbReference type="GO" id="GO:0008270">
    <property type="term" value="F:zinc ion binding"/>
    <property type="evidence" value="ECO:0007669"/>
    <property type="project" value="InterPro"/>
</dbReference>
<dbReference type="Proteomes" id="UP001144471">
    <property type="component" value="Unassembled WGS sequence"/>
</dbReference>
<reference evidence="2" key="1">
    <citation type="submission" date="2022-12" db="EMBL/GenBank/DDBJ databases">
        <title>Reference genome sequencing for broad-spectrum identification of bacterial and archaeal isolates by mass spectrometry.</title>
        <authorList>
            <person name="Sekiguchi Y."/>
            <person name="Tourlousse D.M."/>
        </authorList>
    </citation>
    <scope>NUCLEOTIDE SEQUENCE</scope>
    <source>
        <strain evidence="2">10succ1</strain>
    </source>
</reference>
<organism evidence="2 3">
    <name type="scientific">Propionigenium maris DSM 9537</name>
    <dbReference type="NCBI Taxonomy" id="1123000"/>
    <lineage>
        <taxon>Bacteria</taxon>
        <taxon>Fusobacteriati</taxon>
        <taxon>Fusobacteriota</taxon>
        <taxon>Fusobacteriia</taxon>
        <taxon>Fusobacteriales</taxon>
        <taxon>Fusobacteriaceae</taxon>
        <taxon>Propionigenium</taxon>
    </lineage>
</organism>
<accession>A0A9W6LL40</accession>
<protein>
    <recommendedName>
        <fullName evidence="1">HNH domain-containing protein</fullName>
    </recommendedName>
</protein>
<proteinExistence type="predicted"/>
<dbReference type="InterPro" id="IPR002711">
    <property type="entry name" value="HNH"/>
</dbReference>
<dbReference type="RefSeq" id="WP_281833071.1">
    <property type="nucleotide sequence ID" value="NZ_BSDY01000002.1"/>
</dbReference>
<dbReference type="AlphaFoldDB" id="A0A9W6LL40"/>
<dbReference type="Gene3D" id="1.10.30.50">
    <property type="match status" value="1"/>
</dbReference>
<evidence type="ECO:0000313" key="3">
    <source>
        <dbReference type="Proteomes" id="UP001144471"/>
    </source>
</evidence>
<dbReference type="CDD" id="cd00085">
    <property type="entry name" value="HNHc"/>
    <property type="match status" value="1"/>
</dbReference>
<dbReference type="Pfam" id="PF01844">
    <property type="entry name" value="HNH"/>
    <property type="match status" value="1"/>
</dbReference>
<feature type="domain" description="HNH" evidence="1">
    <location>
        <begin position="71"/>
        <end position="117"/>
    </location>
</feature>
<evidence type="ECO:0000313" key="2">
    <source>
        <dbReference type="EMBL" id="GLI54916.1"/>
    </source>
</evidence>
<dbReference type="GO" id="GO:0004519">
    <property type="term" value="F:endonuclease activity"/>
    <property type="evidence" value="ECO:0007669"/>
    <property type="project" value="InterPro"/>
</dbReference>
<comment type="caution">
    <text evidence="2">The sequence shown here is derived from an EMBL/GenBank/DDBJ whole genome shotgun (WGS) entry which is preliminary data.</text>
</comment>
<sequence>MENIILFWFIIFGLIYIFTKEEREEPEERADSQDEPTLEIPHRRDEIASLLKDGLGEEEKRTELKRFRHRCFNCESEKDLEFDHHLPLSKGYALRSRETGSNTVVLCRRCNREKGNKLPYEYYSRDKLRKLEEMGIRSHLYYSSARIVEIEKLLIGRKIERLQRSIERGERIRFSYYDQSKIMFLMEEIEDVPLKVYSRRRIEKYSSGWEWYLEGENERLYNIAWIYRLERGQERKKSYNKVEHLKIKKGGNPG</sequence>
<name>A0A9W6LL40_9FUSO</name>
<dbReference type="EMBL" id="BSDY01000002">
    <property type="protein sequence ID" value="GLI54916.1"/>
    <property type="molecule type" value="Genomic_DNA"/>
</dbReference>
<dbReference type="InterPro" id="IPR003615">
    <property type="entry name" value="HNH_nuc"/>
</dbReference>
<keyword evidence="3" id="KW-1185">Reference proteome</keyword>